<accession>A0AAV4EBN9</accession>
<sequence>MCTAETSSPANAACDPHVTRRRFSRDHERPWHVTFLLATLVNVVQPEIRGLEKLGFKHSIWLRIGLMNPFCFSRTRLNLTSQDSVIRARHVTWLFHDCHHQRSGVTPGQAVDIERRNISHSQAFAQVPALTASHSM</sequence>
<gene>
    <name evidence="1" type="ORF">ElyMa_000018800</name>
</gene>
<organism evidence="1 2">
    <name type="scientific">Elysia marginata</name>
    <dbReference type="NCBI Taxonomy" id="1093978"/>
    <lineage>
        <taxon>Eukaryota</taxon>
        <taxon>Metazoa</taxon>
        <taxon>Spiralia</taxon>
        <taxon>Lophotrochozoa</taxon>
        <taxon>Mollusca</taxon>
        <taxon>Gastropoda</taxon>
        <taxon>Heterobranchia</taxon>
        <taxon>Euthyneura</taxon>
        <taxon>Panpulmonata</taxon>
        <taxon>Sacoglossa</taxon>
        <taxon>Placobranchoidea</taxon>
        <taxon>Plakobranchidae</taxon>
        <taxon>Elysia</taxon>
    </lineage>
</organism>
<dbReference type="Proteomes" id="UP000762676">
    <property type="component" value="Unassembled WGS sequence"/>
</dbReference>
<evidence type="ECO:0000313" key="2">
    <source>
        <dbReference type="Proteomes" id="UP000762676"/>
    </source>
</evidence>
<proteinExistence type="predicted"/>
<protein>
    <submittedName>
        <fullName evidence="1">Uncharacterized protein</fullName>
    </submittedName>
</protein>
<dbReference type="AlphaFoldDB" id="A0AAV4EBN9"/>
<evidence type="ECO:0000313" key="1">
    <source>
        <dbReference type="EMBL" id="GFR58074.1"/>
    </source>
</evidence>
<reference evidence="1 2" key="1">
    <citation type="journal article" date="2021" name="Elife">
        <title>Chloroplast acquisition without the gene transfer in kleptoplastic sea slugs, Plakobranchus ocellatus.</title>
        <authorList>
            <person name="Maeda T."/>
            <person name="Takahashi S."/>
            <person name="Yoshida T."/>
            <person name="Shimamura S."/>
            <person name="Takaki Y."/>
            <person name="Nagai Y."/>
            <person name="Toyoda A."/>
            <person name="Suzuki Y."/>
            <person name="Arimoto A."/>
            <person name="Ishii H."/>
            <person name="Satoh N."/>
            <person name="Nishiyama T."/>
            <person name="Hasebe M."/>
            <person name="Maruyama T."/>
            <person name="Minagawa J."/>
            <person name="Obokata J."/>
            <person name="Shigenobu S."/>
        </authorList>
    </citation>
    <scope>NUCLEOTIDE SEQUENCE [LARGE SCALE GENOMIC DNA]</scope>
</reference>
<comment type="caution">
    <text evidence="1">The sequence shown here is derived from an EMBL/GenBank/DDBJ whole genome shotgun (WGS) entry which is preliminary data.</text>
</comment>
<keyword evidence="2" id="KW-1185">Reference proteome</keyword>
<name>A0AAV4EBN9_9GAST</name>
<dbReference type="EMBL" id="BMAT01000033">
    <property type="protein sequence ID" value="GFR58074.1"/>
    <property type="molecule type" value="Genomic_DNA"/>
</dbReference>